<name>L1JA17_GUITC</name>
<dbReference type="GeneID" id="17302059"/>
<dbReference type="HOGENOM" id="CLU_2054174_0_0_1"/>
<evidence type="ECO:0000313" key="4">
    <source>
        <dbReference type="Proteomes" id="UP000011087"/>
    </source>
</evidence>
<evidence type="ECO:0000313" key="2">
    <source>
        <dbReference type="EMBL" id="EKX45356.1"/>
    </source>
</evidence>
<organism evidence="2">
    <name type="scientific">Guillardia theta (strain CCMP2712)</name>
    <name type="common">Cryptophyte</name>
    <dbReference type="NCBI Taxonomy" id="905079"/>
    <lineage>
        <taxon>Eukaryota</taxon>
        <taxon>Cryptophyceae</taxon>
        <taxon>Pyrenomonadales</taxon>
        <taxon>Geminigeraceae</taxon>
        <taxon>Guillardia</taxon>
    </lineage>
</organism>
<gene>
    <name evidence="2" type="ORF">GUITHDRAFT_152696</name>
</gene>
<proteinExistence type="predicted"/>
<dbReference type="RefSeq" id="XP_005832336.1">
    <property type="nucleotide sequence ID" value="XM_005832279.1"/>
</dbReference>
<dbReference type="AlphaFoldDB" id="L1JA17"/>
<keyword evidence="4" id="KW-1185">Reference proteome</keyword>
<dbReference type="EnsemblProtists" id="EKX45356">
    <property type="protein sequence ID" value="EKX45356"/>
    <property type="gene ID" value="GUITHDRAFT_152696"/>
</dbReference>
<accession>L1JA17</accession>
<evidence type="ECO:0000256" key="1">
    <source>
        <dbReference type="SAM" id="MobiDB-lite"/>
    </source>
</evidence>
<feature type="region of interest" description="Disordered" evidence="1">
    <location>
        <begin position="78"/>
        <end position="100"/>
    </location>
</feature>
<reference evidence="4" key="2">
    <citation type="submission" date="2012-11" db="EMBL/GenBank/DDBJ databases">
        <authorList>
            <person name="Kuo A."/>
            <person name="Curtis B.A."/>
            <person name="Tanifuji G."/>
            <person name="Burki F."/>
            <person name="Gruber A."/>
            <person name="Irimia M."/>
            <person name="Maruyama S."/>
            <person name="Arias M.C."/>
            <person name="Ball S.G."/>
            <person name="Gile G.H."/>
            <person name="Hirakawa Y."/>
            <person name="Hopkins J.F."/>
            <person name="Rensing S.A."/>
            <person name="Schmutz J."/>
            <person name="Symeonidi A."/>
            <person name="Elias M."/>
            <person name="Eveleigh R.J."/>
            <person name="Herman E.K."/>
            <person name="Klute M.J."/>
            <person name="Nakayama T."/>
            <person name="Obornik M."/>
            <person name="Reyes-Prieto A."/>
            <person name="Armbrust E.V."/>
            <person name="Aves S.J."/>
            <person name="Beiko R.G."/>
            <person name="Coutinho P."/>
            <person name="Dacks J.B."/>
            <person name="Durnford D.G."/>
            <person name="Fast N.M."/>
            <person name="Green B.R."/>
            <person name="Grisdale C."/>
            <person name="Hempe F."/>
            <person name="Henrissat B."/>
            <person name="Hoppner M.P."/>
            <person name="Ishida K.-I."/>
            <person name="Kim E."/>
            <person name="Koreny L."/>
            <person name="Kroth P.G."/>
            <person name="Liu Y."/>
            <person name="Malik S.-B."/>
            <person name="Maier U.G."/>
            <person name="McRose D."/>
            <person name="Mock T."/>
            <person name="Neilson J.A."/>
            <person name="Onodera N.T."/>
            <person name="Poole A.M."/>
            <person name="Pritham E.J."/>
            <person name="Richards T.A."/>
            <person name="Rocap G."/>
            <person name="Roy S.W."/>
            <person name="Sarai C."/>
            <person name="Schaack S."/>
            <person name="Shirato S."/>
            <person name="Slamovits C.H."/>
            <person name="Spencer D.F."/>
            <person name="Suzuki S."/>
            <person name="Worden A.Z."/>
            <person name="Zauner S."/>
            <person name="Barry K."/>
            <person name="Bell C."/>
            <person name="Bharti A.K."/>
            <person name="Crow J.A."/>
            <person name="Grimwood J."/>
            <person name="Kramer R."/>
            <person name="Lindquist E."/>
            <person name="Lucas S."/>
            <person name="Salamov A."/>
            <person name="McFadden G.I."/>
            <person name="Lane C.E."/>
            <person name="Keeling P.J."/>
            <person name="Gray M.W."/>
            <person name="Grigoriev I.V."/>
            <person name="Archibald J.M."/>
        </authorList>
    </citation>
    <scope>NUCLEOTIDE SEQUENCE</scope>
    <source>
        <strain evidence="4">CCMP2712</strain>
    </source>
</reference>
<reference evidence="3" key="3">
    <citation type="submission" date="2015-06" db="UniProtKB">
        <authorList>
            <consortium name="EnsemblProtists"/>
        </authorList>
    </citation>
    <scope>IDENTIFICATION</scope>
</reference>
<dbReference type="EMBL" id="JH992999">
    <property type="protein sequence ID" value="EKX45356.1"/>
    <property type="molecule type" value="Genomic_DNA"/>
</dbReference>
<dbReference type="KEGG" id="gtt:GUITHDRAFT_152696"/>
<dbReference type="Proteomes" id="UP000011087">
    <property type="component" value="Unassembled WGS sequence"/>
</dbReference>
<sequence>MLQVSALMRLSSDKPEEVQDVTAGGLRGQAMKMAGRPSLLRTSSDSIGSILRTRSGSRLEVLKPDLQSPSTPRIFKREAFGSRTTHEDEPRADKAEKVVEKSSVMSDEGLLLAVELNQKP</sequence>
<reference evidence="2 4" key="1">
    <citation type="journal article" date="2012" name="Nature">
        <title>Algal genomes reveal evolutionary mosaicism and the fate of nucleomorphs.</title>
        <authorList>
            <consortium name="DOE Joint Genome Institute"/>
            <person name="Curtis B.A."/>
            <person name="Tanifuji G."/>
            <person name="Burki F."/>
            <person name="Gruber A."/>
            <person name="Irimia M."/>
            <person name="Maruyama S."/>
            <person name="Arias M.C."/>
            <person name="Ball S.G."/>
            <person name="Gile G.H."/>
            <person name="Hirakawa Y."/>
            <person name="Hopkins J.F."/>
            <person name="Kuo A."/>
            <person name="Rensing S.A."/>
            <person name="Schmutz J."/>
            <person name="Symeonidi A."/>
            <person name="Elias M."/>
            <person name="Eveleigh R.J."/>
            <person name="Herman E.K."/>
            <person name="Klute M.J."/>
            <person name="Nakayama T."/>
            <person name="Obornik M."/>
            <person name="Reyes-Prieto A."/>
            <person name="Armbrust E.V."/>
            <person name="Aves S.J."/>
            <person name="Beiko R.G."/>
            <person name="Coutinho P."/>
            <person name="Dacks J.B."/>
            <person name="Durnford D.G."/>
            <person name="Fast N.M."/>
            <person name="Green B.R."/>
            <person name="Grisdale C.J."/>
            <person name="Hempel F."/>
            <person name="Henrissat B."/>
            <person name="Hoppner M.P."/>
            <person name="Ishida K."/>
            <person name="Kim E."/>
            <person name="Koreny L."/>
            <person name="Kroth P.G."/>
            <person name="Liu Y."/>
            <person name="Malik S.B."/>
            <person name="Maier U.G."/>
            <person name="McRose D."/>
            <person name="Mock T."/>
            <person name="Neilson J.A."/>
            <person name="Onodera N.T."/>
            <person name="Poole A.M."/>
            <person name="Pritham E.J."/>
            <person name="Richards T.A."/>
            <person name="Rocap G."/>
            <person name="Roy S.W."/>
            <person name="Sarai C."/>
            <person name="Schaack S."/>
            <person name="Shirato S."/>
            <person name="Slamovits C.H."/>
            <person name="Spencer D.F."/>
            <person name="Suzuki S."/>
            <person name="Worden A.Z."/>
            <person name="Zauner S."/>
            <person name="Barry K."/>
            <person name="Bell C."/>
            <person name="Bharti A.K."/>
            <person name="Crow J.A."/>
            <person name="Grimwood J."/>
            <person name="Kramer R."/>
            <person name="Lindquist E."/>
            <person name="Lucas S."/>
            <person name="Salamov A."/>
            <person name="McFadden G.I."/>
            <person name="Lane C.E."/>
            <person name="Keeling P.J."/>
            <person name="Gray M.W."/>
            <person name="Grigoriev I.V."/>
            <person name="Archibald J.M."/>
        </authorList>
    </citation>
    <scope>NUCLEOTIDE SEQUENCE</scope>
    <source>
        <strain evidence="2 4">CCMP2712</strain>
    </source>
</reference>
<evidence type="ECO:0000313" key="3">
    <source>
        <dbReference type="EnsemblProtists" id="EKX45356"/>
    </source>
</evidence>
<protein>
    <submittedName>
        <fullName evidence="2 3">Uncharacterized protein</fullName>
    </submittedName>
</protein>
<dbReference type="PaxDb" id="55529-EKX45356"/>